<dbReference type="PANTHER" id="PTHR47691:SF3">
    <property type="entry name" value="HTH-TYPE TRANSCRIPTIONAL REGULATOR RV0890C-RELATED"/>
    <property type="match status" value="1"/>
</dbReference>
<evidence type="ECO:0000313" key="2">
    <source>
        <dbReference type="EMBL" id="MBD2535510.1"/>
    </source>
</evidence>
<dbReference type="Proteomes" id="UP000623440">
    <property type="component" value="Unassembled WGS sequence"/>
</dbReference>
<protein>
    <recommendedName>
        <fullName evidence="1">AAA+ ATPase domain-containing protein</fullName>
    </recommendedName>
</protein>
<gene>
    <name evidence="2" type="ORF">H6G97_41415</name>
</gene>
<dbReference type="Gene3D" id="3.40.50.300">
    <property type="entry name" value="P-loop containing nucleotide triphosphate hydrolases"/>
    <property type="match status" value="1"/>
</dbReference>
<comment type="caution">
    <text evidence="2">The sequence shown here is derived from an EMBL/GenBank/DDBJ whole genome shotgun (WGS) entry which is preliminary data.</text>
</comment>
<feature type="domain" description="AAA+ ATPase" evidence="1">
    <location>
        <begin position="134"/>
        <end position="341"/>
    </location>
</feature>
<evidence type="ECO:0000313" key="3">
    <source>
        <dbReference type="Proteomes" id="UP000623440"/>
    </source>
</evidence>
<dbReference type="EMBL" id="JACJSI010000286">
    <property type="protein sequence ID" value="MBD2535510.1"/>
    <property type="molecule type" value="Genomic_DNA"/>
</dbReference>
<organism evidence="2 3">
    <name type="scientific">Nostoc flagelliforme FACHB-838</name>
    <dbReference type="NCBI Taxonomy" id="2692904"/>
    <lineage>
        <taxon>Bacteria</taxon>
        <taxon>Bacillati</taxon>
        <taxon>Cyanobacteriota</taxon>
        <taxon>Cyanophyceae</taxon>
        <taxon>Nostocales</taxon>
        <taxon>Nostocaceae</taxon>
        <taxon>Nostoc</taxon>
    </lineage>
</organism>
<name>A0ABR8E1V8_9NOSO</name>
<sequence>MNTKEAIQAIDDLVFAKQGRWLEEPEKIVLRSAWLDLDYKDIAEKSLYDINLLQRRVAPKLWVLLTGILGNGEKVTKKRLRGIVEKQILVADNEPAKWNEATAGLPTLVGNLPDVSNFYGRASELAMLKELIAQERCVAIVGAAGIGKSALVAKLVQALRMGSYEFNSFIWKSVSYRPLLTDLVADLLRIFAYSENQELDLPESIQARTSKLFDYLRSRRCLVILDSAESLLQGDRNTNSNAYGKEYAEYGTFFNRVVEEQHQSCFLLTSREPFIDFNRLQKKGQPVRTVKLEGLGKEGLEIFRLHGLTNEDKWGDLVQTYRGNPLSLKMLAEKIQNFFAGSVKDFLKFKTVLMTDVFQESLDELFEEKGRLTILEKQIMFHLTEKLHQESANSIVLSEFLKEIKERQQGEVTTSEIFEAIESLYARSLIEQEKDDNKEVLLRLEPQVIKYICTYTLKSVQNVVYDFKSA</sequence>
<reference evidence="2 3" key="1">
    <citation type="journal article" date="2020" name="ISME J.">
        <title>Comparative genomics reveals insights into cyanobacterial evolution and habitat adaptation.</title>
        <authorList>
            <person name="Chen M.Y."/>
            <person name="Teng W.K."/>
            <person name="Zhao L."/>
            <person name="Hu C.X."/>
            <person name="Zhou Y.K."/>
            <person name="Han B.P."/>
            <person name="Song L.R."/>
            <person name="Shu W.S."/>
        </authorList>
    </citation>
    <scope>NUCLEOTIDE SEQUENCE [LARGE SCALE GENOMIC DNA]</scope>
    <source>
        <strain evidence="2 3">FACHB-838</strain>
    </source>
</reference>
<proteinExistence type="predicted"/>
<dbReference type="InterPro" id="IPR027417">
    <property type="entry name" value="P-loop_NTPase"/>
</dbReference>
<dbReference type="InterPro" id="IPR058651">
    <property type="entry name" value="HTH_VMAP-M9"/>
</dbReference>
<dbReference type="Pfam" id="PF00931">
    <property type="entry name" value="NB-ARC"/>
    <property type="match status" value="1"/>
</dbReference>
<dbReference type="SUPFAM" id="SSF52540">
    <property type="entry name" value="P-loop containing nucleoside triphosphate hydrolases"/>
    <property type="match status" value="1"/>
</dbReference>
<keyword evidence="3" id="KW-1185">Reference proteome</keyword>
<accession>A0ABR8E1V8</accession>
<dbReference type="PRINTS" id="PR00364">
    <property type="entry name" value="DISEASERSIST"/>
</dbReference>
<dbReference type="Pfam" id="PF26355">
    <property type="entry name" value="HTH_VMAP-M9"/>
    <property type="match status" value="1"/>
</dbReference>
<dbReference type="InterPro" id="IPR003593">
    <property type="entry name" value="AAA+_ATPase"/>
</dbReference>
<dbReference type="SMART" id="SM00382">
    <property type="entry name" value="AAA"/>
    <property type="match status" value="1"/>
</dbReference>
<dbReference type="RefSeq" id="WP_190946332.1">
    <property type="nucleotide sequence ID" value="NZ_JACJSI010000286.1"/>
</dbReference>
<dbReference type="PANTHER" id="PTHR47691">
    <property type="entry name" value="REGULATOR-RELATED"/>
    <property type="match status" value="1"/>
</dbReference>
<evidence type="ECO:0000259" key="1">
    <source>
        <dbReference type="SMART" id="SM00382"/>
    </source>
</evidence>
<dbReference type="InterPro" id="IPR002182">
    <property type="entry name" value="NB-ARC"/>
</dbReference>